<dbReference type="AlphaFoldDB" id="A0A0M4TBA2"/>
<dbReference type="Proteomes" id="UP000066049">
    <property type="component" value="Chromosome"/>
</dbReference>
<dbReference type="Pfam" id="PF01136">
    <property type="entry name" value="Peptidase_U32"/>
    <property type="match status" value="1"/>
</dbReference>
<dbReference type="RefSeq" id="WP_054196572.1">
    <property type="nucleotide sequence ID" value="NZ_CABMKQ010000060.1"/>
</dbReference>
<evidence type="ECO:0000256" key="1">
    <source>
        <dbReference type="ARBA" id="ARBA00022670"/>
    </source>
</evidence>
<organism evidence="4 5">
    <name type="scientific">Campylobacter concisus</name>
    <dbReference type="NCBI Taxonomy" id="199"/>
    <lineage>
        <taxon>Bacteria</taxon>
        <taxon>Pseudomonadati</taxon>
        <taxon>Campylobacterota</taxon>
        <taxon>Epsilonproteobacteria</taxon>
        <taxon>Campylobacterales</taxon>
        <taxon>Campylobacteraceae</taxon>
        <taxon>Campylobacter</taxon>
    </lineage>
</organism>
<dbReference type="PANTHER" id="PTHR30217:SF6">
    <property type="entry name" value="TRNA HYDROXYLATION PROTEIN P"/>
    <property type="match status" value="1"/>
</dbReference>
<dbReference type="GO" id="GO:0008233">
    <property type="term" value="F:peptidase activity"/>
    <property type="evidence" value="ECO:0007669"/>
    <property type="project" value="UniProtKB-KW"/>
</dbReference>
<evidence type="ECO:0000256" key="3">
    <source>
        <dbReference type="ARBA" id="ARBA00038374"/>
    </source>
</evidence>
<dbReference type="InterPro" id="IPR001539">
    <property type="entry name" value="Peptidase_U32"/>
</dbReference>
<dbReference type="GO" id="GO:0006508">
    <property type="term" value="P:proteolysis"/>
    <property type="evidence" value="ECO:0007669"/>
    <property type="project" value="UniProtKB-KW"/>
</dbReference>
<name>A0A0M4TBA2_9BACT</name>
<dbReference type="InterPro" id="IPR051454">
    <property type="entry name" value="RNA/ubiquinone_mod_enzymes"/>
</dbReference>
<proteinExistence type="inferred from homology"/>
<keyword evidence="2" id="KW-0378">Hydrolase</keyword>
<protein>
    <submittedName>
        <fullName evidence="4">Collagenase-like peptidase, U32 family</fullName>
    </submittedName>
</protein>
<dbReference type="PANTHER" id="PTHR30217">
    <property type="entry name" value="PEPTIDASE U32 FAMILY"/>
    <property type="match status" value="1"/>
</dbReference>
<dbReference type="GeneID" id="28662555"/>
<reference evidence="5" key="1">
    <citation type="submission" date="2015-08" db="EMBL/GenBank/DDBJ databases">
        <title>Comparative genomics of the Campylobacter concisus group.</title>
        <authorList>
            <person name="Miller W.G."/>
            <person name="Yee E."/>
            <person name="Chapman M.H."/>
            <person name="Huynh S."/>
            <person name="Bono J.L."/>
            <person name="On S.L.W."/>
            <person name="St Leger J."/>
            <person name="Foster G."/>
            <person name="Parker C.T."/>
        </authorList>
    </citation>
    <scope>NUCLEOTIDE SEQUENCE [LARGE SCALE GENOMIC DNA]</scope>
    <source>
        <strain evidence="5">ATCC 33237</strain>
    </source>
</reference>
<dbReference type="PROSITE" id="PS01276">
    <property type="entry name" value="PEPTIDASE_U32"/>
    <property type="match status" value="1"/>
</dbReference>
<dbReference type="KEGG" id="ccoc:CCON33237_0879"/>
<evidence type="ECO:0000313" key="5">
    <source>
        <dbReference type="Proteomes" id="UP000066049"/>
    </source>
</evidence>
<sequence>MLKRPELLSPAGNLTKLKIALEYGADAVYGSVASFSLRTRSAREFNLETFKEAIDYTHEKGKKFYATINAFPFNSQIEPLKRHLQTISAMKPDAFIIATPGVMSLAKEIAPDIEIHLSTQANVMNVLDAKIYHDMGAKRIVVAREMNLKDVIKIKEEIPTLDIEIFVHGSMCFAYSGRCLVSSVQSGRMSNRGSCANDCRFKYELYAKNEESGVLFRLEEDENGTHIMNSKDLCLISHIKEIVDSGVIDSFKIEGRTKSEYYAACTARAYKMAIDDAMDDKFDAQIYENEINTLKNRGFTDGYLVHRPYERTDTQNHLSSLEEGTHQVNAISEDGEFFKCKYKIFPGNSYEIVAPTRSVIEDSENEISKVYSQEGKKFIKFKQLITKKGKVMSEIHSGNENEISLGIKLPKFSFLREKI</sequence>
<evidence type="ECO:0000313" key="4">
    <source>
        <dbReference type="EMBL" id="ALF47561.1"/>
    </source>
</evidence>
<evidence type="ECO:0000256" key="2">
    <source>
        <dbReference type="ARBA" id="ARBA00022801"/>
    </source>
</evidence>
<dbReference type="PATRIC" id="fig|199.248.peg.913"/>
<comment type="similarity">
    <text evidence="3">Belongs to the peptidase U32 family.</text>
</comment>
<dbReference type="EMBL" id="CP012541">
    <property type="protein sequence ID" value="ALF47561.1"/>
    <property type="molecule type" value="Genomic_DNA"/>
</dbReference>
<accession>A0A0M4TBA2</accession>
<gene>
    <name evidence="4" type="ORF">CCON33237_0879</name>
</gene>
<keyword evidence="1" id="KW-0645">Protease</keyword>